<dbReference type="PANTHER" id="PTHR41532:SF1">
    <property type="entry name" value="FIXS PROTEIN"/>
    <property type="match status" value="1"/>
</dbReference>
<dbReference type="OrthoDB" id="9802763at2"/>
<feature type="region of interest" description="Disordered" evidence="1">
    <location>
        <begin position="70"/>
        <end position="103"/>
    </location>
</feature>
<gene>
    <name evidence="3" type="primary">ccoS</name>
    <name evidence="3" type="ORF">FE810_06495</name>
</gene>
<proteinExistence type="predicted"/>
<feature type="transmembrane region" description="Helical" evidence="2">
    <location>
        <begin position="6"/>
        <end position="26"/>
    </location>
</feature>
<dbReference type="RefSeq" id="WP_138319209.1">
    <property type="nucleotide sequence ID" value="NZ_VCBC01000005.1"/>
</dbReference>
<protein>
    <submittedName>
        <fullName evidence="3">Cbb3-type cytochrome oxidase assembly protein CcoS</fullName>
    </submittedName>
</protein>
<dbReference type="InterPro" id="IPR004714">
    <property type="entry name" value="Cyt_oxidase_maturation_cbb3"/>
</dbReference>
<name>A0A5R9ILC8_9GAMM</name>
<dbReference type="NCBIfam" id="TIGR00847">
    <property type="entry name" value="ccoS"/>
    <property type="match status" value="1"/>
</dbReference>
<organism evidence="3 4">
    <name type="scientific">Thalassotalea litorea</name>
    <dbReference type="NCBI Taxonomy" id="2020715"/>
    <lineage>
        <taxon>Bacteria</taxon>
        <taxon>Pseudomonadati</taxon>
        <taxon>Pseudomonadota</taxon>
        <taxon>Gammaproteobacteria</taxon>
        <taxon>Alteromonadales</taxon>
        <taxon>Colwelliaceae</taxon>
        <taxon>Thalassotalea</taxon>
    </lineage>
</organism>
<dbReference type="PANTHER" id="PTHR41532">
    <property type="entry name" value="FIXS PROTEIN"/>
    <property type="match status" value="1"/>
</dbReference>
<dbReference type="EMBL" id="VCBC01000005">
    <property type="protein sequence ID" value="TLU66334.1"/>
    <property type="molecule type" value="Genomic_DNA"/>
</dbReference>
<keyword evidence="2" id="KW-1133">Transmembrane helix</keyword>
<evidence type="ECO:0000313" key="3">
    <source>
        <dbReference type="EMBL" id="TLU66334.1"/>
    </source>
</evidence>
<dbReference type="AlphaFoldDB" id="A0A5R9ILC8"/>
<keyword evidence="2" id="KW-0812">Transmembrane</keyword>
<keyword evidence="2" id="KW-0472">Membrane</keyword>
<dbReference type="Proteomes" id="UP000307790">
    <property type="component" value="Unassembled WGS sequence"/>
</dbReference>
<keyword evidence="4" id="KW-1185">Reference proteome</keyword>
<accession>A0A5R9ILC8</accession>
<feature type="compositionally biased region" description="Low complexity" evidence="1">
    <location>
        <begin position="70"/>
        <end position="84"/>
    </location>
</feature>
<dbReference type="Pfam" id="PF03597">
    <property type="entry name" value="FixS"/>
    <property type="match status" value="1"/>
</dbReference>
<evidence type="ECO:0000313" key="4">
    <source>
        <dbReference type="Proteomes" id="UP000307790"/>
    </source>
</evidence>
<evidence type="ECO:0000256" key="1">
    <source>
        <dbReference type="SAM" id="MobiDB-lite"/>
    </source>
</evidence>
<evidence type="ECO:0000256" key="2">
    <source>
        <dbReference type="SAM" id="Phobius"/>
    </source>
</evidence>
<comment type="caution">
    <text evidence="3">The sequence shown here is derived from an EMBL/GenBank/DDBJ whole genome shotgun (WGS) entry which is preliminary data.</text>
</comment>
<sequence length="103" mass="11096">MSVIYILIPIAILFTAVAIYLFFWAVKSEQFDDLEKQGMSILFDDEPVNRAQSTEESKAAVNASAMTDAVTDTVDTNTNPDVDVGSGVENKSKASDNATSADN</sequence>
<reference evidence="3 4" key="1">
    <citation type="submission" date="2019-05" db="EMBL/GenBank/DDBJ databases">
        <title>Genome sequences of Thalassotalea litorea 1K03283.</title>
        <authorList>
            <person name="Zhang D."/>
        </authorList>
    </citation>
    <scope>NUCLEOTIDE SEQUENCE [LARGE SCALE GENOMIC DNA]</scope>
    <source>
        <strain evidence="3 4">MCCC 1K03283</strain>
    </source>
</reference>